<name>A0A4Q4ZHK5_9ACTN</name>
<proteinExistence type="predicted"/>
<gene>
    <name evidence="1" type="ORF">EKO23_04780</name>
</gene>
<dbReference type="SUPFAM" id="SSF52113">
    <property type="entry name" value="BRCT domain"/>
    <property type="match status" value="1"/>
</dbReference>
<keyword evidence="2" id="KW-1185">Reference proteome</keyword>
<dbReference type="OrthoDB" id="3752022at2"/>
<dbReference type="RefSeq" id="WP_134714634.1">
    <property type="nucleotide sequence ID" value="NZ_SDKM01000005.1"/>
</dbReference>
<organism evidence="1 2">
    <name type="scientific">Nocardioides guangzhouensis</name>
    <dbReference type="NCBI Taxonomy" id="2497878"/>
    <lineage>
        <taxon>Bacteria</taxon>
        <taxon>Bacillati</taxon>
        <taxon>Actinomycetota</taxon>
        <taxon>Actinomycetes</taxon>
        <taxon>Propionibacteriales</taxon>
        <taxon>Nocardioidaceae</taxon>
        <taxon>Nocardioides</taxon>
    </lineage>
</organism>
<accession>A0A4Q4ZHK5</accession>
<evidence type="ECO:0008006" key="3">
    <source>
        <dbReference type="Google" id="ProtNLM"/>
    </source>
</evidence>
<dbReference type="Proteomes" id="UP000295198">
    <property type="component" value="Unassembled WGS sequence"/>
</dbReference>
<evidence type="ECO:0000313" key="2">
    <source>
        <dbReference type="Proteomes" id="UP000295198"/>
    </source>
</evidence>
<protein>
    <recommendedName>
        <fullName evidence="3">BRCT domain-containing protein</fullName>
    </recommendedName>
</protein>
<dbReference type="AlphaFoldDB" id="A0A4Q4ZHK5"/>
<sequence>MDRVGAASCCAPRPWSGRFGPGSKKSARHEQEATFVDAAFVDPGAAPALPDVGILPRAWDGKLTHTGKEYVPAHVVRASHMGARRFYVVDSNGDVSDGLTDFITENGGRMAKNLVRSVAALIVPRPGFASPQTARAAELGIPVITAADFLATPPETWA</sequence>
<dbReference type="EMBL" id="SDKM01000005">
    <property type="protein sequence ID" value="RYP87712.1"/>
    <property type="molecule type" value="Genomic_DNA"/>
</dbReference>
<dbReference type="InterPro" id="IPR036420">
    <property type="entry name" value="BRCT_dom_sf"/>
</dbReference>
<comment type="caution">
    <text evidence="1">The sequence shown here is derived from an EMBL/GenBank/DDBJ whole genome shotgun (WGS) entry which is preliminary data.</text>
</comment>
<evidence type="ECO:0000313" key="1">
    <source>
        <dbReference type="EMBL" id="RYP87712.1"/>
    </source>
</evidence>
<reference evidence="1 2" key="1">
    <citation type="submission" date="2019-01" db="EMBL/GenBank/DDBJ databases">
        <title>Nocardioides guangzhouensis sp. nov., an actinobacterium isolated from soil.</title>
        <authorList>
            <person name="Fu Y."/>
            <person name="Cai Y."/>
            <person name="Lin Z."/>
            <person name="Chen P."/>
        </authorList>
    </citation>
    <scope>NUCLEOTIDE SEQUENCE [LARGE SCALE GENOMIC DNA]</scope>
    <source>
        <strain evidence="1 2">130</strain>
    </source>
</reference>